<sequence length="601" mass="64516">MQWSYALYTVVIAFILRKTVFDTSVACRCGPGDPCWPSQEQWWELNTTVGGHLQPLRPVGHSCVGPDASSEACEKIQANFHDTAWRVLNPATMQVVDWEHSRSKQQSCPVPVEGINPSGSCDQGRVALYSVTVSSVDQVQSVVRFATDHRLRLSIRNTGHDLAGRSTASESLQIHTAGLKGIQHVADFHPTGPDGSDMESQGPAVTVGAGVLTGELYAAGAASGYTVVGGSCSTVGVAGGWMQGGGYGILSPLYGLGVDNVLQFSMVTATGELVIANPYQNQDLFWAVRGGGGGSFGVVTSVTFRTHPDPPVTTARLIVQSESGPDAGFWNAVQEVLSMVPYWADRGIASLGFALPIGPGSGSMLSIELYGVNQTTETLLTDLPQRLRNAGSSVHDEVEQVPRLSSYLNVTRGLEMAGVSILLTSRLVSKGLLGSVEGSHRIVDTLSRLTFGPGDMISLEGMMSPKAHKTDTPLHPSWKSAVMSLTVARGMSRDPDWSRYQAVETELQQVVGPALEALEDGNMGSYGGVPFASESNTAQLFWGSNYPRLLSIKRQWDPSDLFLTRLGVASKDWDEAGKCPIRSWHRVILSQAIEKVWTLVK</sequence>
<keyword evidence="5" id="KW-0560">Oxidoreductase</keyword>
<dbReference type="GO" id="GO:0016491">
    <property type="term" value="F:oxidoreductase activity"/>
    <property type="evidence" value="ECO:0007669"/>
    <property type="project" value="UniProtKB-KW"/>
</dbReference>
<dbReference type="SUPFAM" id="SSF56176">
    <property type="entry name" value="FAD-binding/transporter-associated domain-like"/>
    <property type="match status" value="1"/>
</dbReference>
<feature type="domain" description="FAD-binding PCMH-type" evidence="7">
    <location>
        <begin position="121"/>
        <end position="309"/>
    </location>
</feature>
<evidence type="ECO:0000259" key="7">
    <source>
        <dbReference type="PROSITE" id="PS51387"/>
    </source>
</evidence>
<dbReference type="InterPro" id="IPR012951">
    <property type="entry name" value="BBE"/>
</dbReference>
<evidence type="ECO:0000256" key="1">
    <source>
        <dbReference type="ARBA" id="ARBA00001974"/>
    </source>
</evidence>
<dbReference type="Proteomes" id="UP001149079">
    <property type="component" value="Unassembled WGS sequence"/>
</dbReference>
<dbReference type="Pfam" id="PF08031">
    <property type="entry name" value="BBE"/>
    <property type="match status" value="1"/>
</dbReference>
<dbReference type="InterPro" id="IPR006094">
    <property type="entry name" value="Oxid_FAD_bind_N"/>
</dbReference>
<evidence type="ECO:0000313" key="8">
    <source>
        <dbReference type="EMBL" id="KAJ5130680.1"/>
    </source>
</evidence>
<dbReference type="InterPro" id="IPR016166">
    <property type="entry name" value="FAD-bd_PCMH"/>
</dbReference>
<dbReference type="OrthoDB" id="9983560at2759"/>
<evidence type="ECO:0000256" key="5">
    <source>
        <dbReference type="ARBA" id="ARBA00023002"/>
    </source>
</evidence>
<dbReference type="AlphaFoldDB" id="A0A9W9GV94"/>
<dbReference type="InterPro" id="IPR050416">
    <property type="entry name" value="FAD-linked_Oxidoreductase"/>
</dbReference>
<protein>
    <recommendedName>
        <fullName evidence="7">FAD-binding PCMH-type domain-containing protein</fullName>
    </recommendedName>
</protein>
<accession>A0A9W9GV94</accession>
<comment type="similarity">
    <text evidence="2">Belongs to the oxygen-dependent FAD-linked oxidoreductase family.</text>
</comment>
<dbReference type="InterPro" id="IPR016169">
    <property type="entry name" value="FAD-bd_PCMH_sub2"/>
</dbReference>
<evidence type="ECO:0000256" key="2">
    <source>
        <dbReference type="ARBA" id="ARBA00005466"/>
    </source>
</evidence>
<keyword evidence="6" id="KW-0732">Signal</keyword>
<dbReference type="GeneID" id="81406633"/>
<feature type="signal peptide" evidence="6">
    <location>
        <begin position="1"/>
        <end position="21"/>
    </location>
</feature>
<reference evidence="8" key="1">
    <citation type="submission" date="2022-11" db="EMBL/GenBank/DDBJ databases">
        <authorList>
            <person name="Petersen C."/>
        </authorList>
    </citation>
    <scope>NUCLEOTIDE SEQUENCE</scope>
    <source>
        <strain evidence="8">IBT 22155</strain>
    </source>
</reference>
<dbReference type="PROSITE" id="PS51387">
    <property type="entry name" value="FAD_PCMH"/>
    <property type="match status" value="1"/>
</dbReference>
<dbReference type="RefSeq" id="XP_056521059.1">
    <property type="nucleotide sequence ID" value="XM_056667463.1"/>
</dbReference>
<evidence type="ECO:0000256" key="4">
    <source>
        <dbReference type="ARBA" id="ARBA00022827"/>
    </source>
</evidence>
<dbReference type="EMBL" id="JAPQKL010000005">
    <property type="protein sequence ID" value="KAJ5130680.1"/>
    <property type="molecule type" value="Genomic_DNA"/>
</dbReference>
<keyword evidence="3" id="KW-0285">Flavoprotein</keyword>
<name>A0A9W9GV94_9EURO</name>
<reference evidence="8" key="2">
    <citation type="journal article" date="2023" name="IMA Fungus">
        <title>Comparative genomic study of the Penicillium genus elucidates a diverse pangenome and 15 lateral gene transfer events.</title>
        <authorList>
            <person name="Petersen C."/>
            <person name="Sorensen T."/>
            <person name="Nielsen M.R."/>
            <person name="Sondergaard T.E."/>
            <person name="Sorensen J.L."/>
            <person name="Fitzpatrick D.A."/>
            <person name="Frisvad J.C."/>
            <person name="Nielsen K.L."/>
        </authorList>
    </citation>
    <scope>NUCLEOTIDE SEQUENCE</scope>
    <source>
        <strain evidence="8">IBT 22155</strain>
    </source>
</reference>
<evidence type="ECO:0000256" key="6">
    <source>
        <dbReference type="SAM" id="SignalP"/>
    </source>
</evidence>
<dbReference type="Pfam" id="PF01565">
    <property type="entry name" value="FAD_binding_4"/>
    <property type="match status" value="1"/>
</dbReference>
<organism evidence="8 9">
    <name type="scientific">Penicillium bovifimosum</name>
    <dbReference type="NCBI Taxonomy" id="126998"/>
    <lineage>
        <taxon>Eukaryota</taxon>
        <taxon>Fungi</taxon>
        <taxon>Dikarya</taxon>
        <taxon>Ascomycota</taxon>
        <taxon>Pezizomycotina</taxon>
        <taxon>Eurotiomycetes</taxon>
        <taxon>Eurotiomycetidae</taxon>
        <taxon>Eurotiales</taxon>
        <taxon>Aspergillaceae</taxon>
        <taxon>Penicillium</taxon>
    </lineage>
</organism>
<comment type="cofactor">
    <cofactor evidence="1">
        <name>FAD</name>
        <dbReference type="ChEBI" id="CHEBI:57692"/>
    </cofactor>
</comment>
<dbReference type="PANTHER" id="PTHR42973:SF39">
    <property type="entry name" value="FAD-BINDING PCMH-TYPE DOMAIN-CONTAINING PROTEIN"/>
    <property type="match status" value="1"/>
</dbReference>
<evidence type="ECO:0000256" key="3">
    <source>
        <dbReference type="ARBA" id="ARBA00022630"/>
    </source>
</evidence>
<dbReference type="Gene3D" id="3.30.465.10">
    <property type="match status" value="2"/>
</dbReference>
<proteinExistence type="inferred from homology"/>
<keyword evidence="4" id="KW-0274">FAD</keyword>
<gene>
    <name evidence="8" type="ORF">N7515_006719</name>
</gene>
<dbReference type="InterPro" id="IPR036318">
    <property type="entry name" value="FAD-bd_PCMH-like_sf"/>
</dbReference>
<keyword evidence="9" id="KW-1185">Reference proteome</keyword>
<dbReference type="GO" id="GO:0071949">
    <property type="term" value="F:FAD binding"/>
    <property type="evidence" value="ECO:0007669"/>
    <property type="project" value="InterPro"/>
</dbReference>
<feature type="chain" id="PRO_5040736450" description="FAD-binding PCMH-type domain-containing protein" evidence="6">
    <location>
        <begin position="22"/>
        <end position="601"/>
    </location>
</feature>
<evidence type="ECO:0000313" key="9">
    <source>
        <dbReference type="Proteomes" id="UP001149079"/>
    </source>
</evidence>
<dbReference type="PANTHER" id="PTHR42973">
    <property type="entry name" value="BINDING OXIDOREDUCTASE, PUTATIVE (AFU_ORTHOLOGUE AFUA_1G17690)-RELATED"/>
    <property type="match status" value="1"/>
</dbReference>
<comment type="caution">
    <text evidence="8">The sequence shown here is derived from an EMBL/GenBank/DDBJ whole genome shotgun (WGS) entry which is preliminary data.</text>
</comment>